<reference evidence="1" key="1">
    <citation type="submission" date="2018-11" db="EMBL/GenBank/DDBJ databases">
        <authorList>
            <consortium name="Genoscope - CEA"/>
            <person name="William W."/>
        </authorList>
    </citation>
    <scope>NUCLEOTIDE SEQUENCE</scope>
</reference>
<accession>A0A3P6D974</accession>
<proteinExistence type="predicted"/>
<gene>
    <name evidence="1" type="ORF">BRAA10T44113Z</name>
</gene>
<protein>
    <submittedName>
        <fullName evidence="1">Uncharacterized protein</fullName>
    </submittedName>
</protein>
<organism evidence="1">
    <name type="scientific">Brassica campestris</name>
    <name type="common">Field mustard</name>
    <dbReference type="NCBI Taxonomy" id="3711"/>
    <lineage>
        <taxon>Eukaryota</taxon>
        <taxon>Viridiplantae</taxon>
        <taxon>Streptophyta</taxon>
        <taxon>Embryophyta</taxon>
        <taxon>Tracheophyta</taxon>
        <taxon>Spermatophyta</taxon>
        <taxon>Magnoliopsida</taxon>
        <taxon>eudicotyledons</taxon>
        <taxon>Gunneridae</taxon>
        <taxon>Pentapetalae</taxon>
        <taxon>rosids</taxon>
        <taxon>malvids</taxon>
        <taxon>Brassicales</taxon>
        <taxon>Brassicaceae</taxon>
        <taxon>Brassiceae</taxon>
        <taxon>Brassica</taxon>
    </lineage>
</organism>
<evidence type="ECO:0000313" key="1">
    <source>
        <dbReference type="EMBL" id="VDD18885.1"/>
    </source>
</evidence>
<name>A0A3P6D974_BRACM</name>
<dbReference type="EMBL" id="LR031577">
    <property type="protein sequence ID" value="VDD18885.1"/>
    <property type="molecule type" value="Genomic_DNA"/>
</dbReference>
<sequence length="47" mass="5765">MSRWYQNRKVHSDVPFHWVLTVYCDQSYVSSEIVLACFRGSYLRWSY</sequence>
<dbReference type="AlphaFoldDB" id="A0A3P6D974"/>